<evidence type="ECO:0000256" key="1">
    <source>
        <dbReference type="ARBA" id="ARBA00010213"/>
    </source>
</evidence>
<feature type="region of interest" description="Disordered" evidence="2">
    <location>
        <begin position="453"/>
        <end position="505"/>
    </location>
</feature>
<sequence>MSSVVRSQANGEMFESPAANQVPDLPNTISAFSKIQLENLDEPNAMTKTYLTDRSVTCNDGSPAGFYLRHSHGSKRWIVFLEGGWYCYDHKSCHARWMEMRSLMSSKLWPPIRTAMAFLLALRKLYVNISYINFDLFLHIPLLSSVIVGGILSTNIEENPFWWNANHVFVPYCTSDSWSGTRARASGGSRFSFMGAAVVRQVILDLLPLGLVNATSLLLTGSSAGGIGVLLNLNAVKSLLHEELRLHRIAVRGVADSGWFLDREPYSRDPQSVTPVDAVRRGIALWQGKVPASCAAYYPNEPWRCYFGYRIYPYLTAPLFVFQWLFDEAQMAADKVGAPVTKHQWDYIHKMGDSLRHTFHNVSAVFAPSCISHSVLTKKDWSMIKIDEISLPNAIRCWELNLQHQHKSVQDLYSFSSDKYVSSPSMLADAPLDNVLKRKSIQLDIYKTVEENNFQSHEERKRRRKKHKNKQRPERVDRERIHKGRRKKRLGRKNKNRPMRSPILGTLNTNASKVMANQAQKCQYHLIERCTWPQCNHSCPKLHNPFTGEEMDFIDLLKSFGMDMASVANALGIDIHTLNNMGHAELLNLLTQQSSAKPLIQISAVDHPKRYLKTNITFKAEPFPGNWSQEKPGNRDYKSNNLCLYWFTVQYDDKPDMLDCFRIQPAWMGQNKMKLKNLSLPTMFLPGTHNSATDVMEAMRRRRGLSHLDNFILTQDQSIWNQLVYGIRFLDLRIGYYPQSSDPKLRFWINHDMLRVRPLLPVLKDVVEFSRASPDEIIILDFHRFPSGFSGTNGPAVHRELLELLKNELNSLTIPRPLSQTKLKLEEIWNSDKRIVVSYSEDNFVWEMPWLWSSVSQRWGNKQSPEALEKFLDKTFRDVVPRKLWAAMAELTPTPLDFLSNGSLRAMADRVNRQLSNWFVENGNWTRRANIVAPDFFLGTNLVNIAIEENINRANEMGQS</sequence>
<dbReference type="Proteomes" id="UP001359485">
    <property type="component" value="Unassembled WGS sequence"/>
</dbReference>
<protein>
    <submittedName>
        <fullName evidence="3">Uncharacterized protein</fullName>
    </submittedName>
</protein>
<dbReference type="PANTHER" id="PTHR21562:SF122">
    <property type="entry name" value="PALMITOLEOYL-PROTEIN CARBOXYLESTERASE NOTUM"/>
    <property type="match status" value="1"/>
</dbReference>
<dbReference type="PROSITE" id="PS50007">
    <property type="entry name" value="PIPLC_X_DOMAIN"/>
    <property type="match status" value="1"/>
</dbReference>
<keyword evidence="4" id="KW-1185">Reference proteome</keyword>
<feature type="compositionally biased region" description="Polar residues" evidence="2">
    <location>
        <begin position="1"/>
        <end position="10"/>
    </location>
</feature>
<dbReference type="InterPro" id="IPR004963">
    <property type="entry name" value="PAE/NOTUM"/>
</dbReference>
<accession>A0ABR1BCV8</accession>
<dbReference type="Pfam" id="PF03283">
    <property type="entry name" value="PAE"/>
    <property type="match status" value="2"/>
</dbReference>
<feature type="compositionally biased region" description="Basic residues" evidence="2">
    <location>
        <begin position="481"/>
        <end position="498"/>
    </location>
</feature>
<comment type="similarity">
    <text evidence="1">Belongs to the pectinacetylesterase family. Notum subfamily.</text>
</comment>
<reference evidence="3 4" key="1">
    <citation type="submission" date="2023-09" db="EMBL/GenBank/DDBJ databases">
        <title>Genomes of two closely related lineages of the louse Polyplax serrata with different host specificities.</title>
        <authorList>
            <person name="Martinu J."/>
            <person name="Tarabai H."/>
            <person name="Stefka J."/>
            <person name="Hypsa V."/>
        </authorList>
    </citation>
    <scope>NUCLEOTIDE SEQUENCE [LARGE SCALE GENOMIC DNA]</scope>
    <source>
        <strain evidence="3">98ZLc_SE</strain>
    </source>
</reference>
<dbReference type="SUPFAM" id="SSF51695">
    <property type="entry name" value="PLC-like phosphodiesterases"/>
    <property type="match status" value="1"/>
</dbReference>
<evidence type="ECO:0000313" key="3">
    <source>
        <dbReference type="EMBL" id="KAK6641278.1"/>
    </source>
</evidence>
<dbReference type="Gene3D" id="3.20.20.190">
    <property type="entry name" value="Phosphatidylinositol (PI) phosphodiesterase"/>
    <property type="match status" value="1"/>
</dbReference>
<dbReference type="InterPro" id="IPR017946">
    <property type="entry name" value="PLC-like_Pdiesterase_TIM-brl"/>
</dbReference>
<dbReference type="PANTHER" id="PTHR21562">
    <property type="entry name" value="NOTUM-RELATED"/>
    <property type="match status" value="1"/>
</dbReference>
<feature type="compositionally biased region" description="Basic and acidic residues" evidence="2">
    <location>
        <begin position="471"/>
        <end position="480"/>
    </location>
</feature>
<dbReference type="EMBL" id="JAWJWF010000001">
    <property type="protein sequence ID" value="KAK6641278.1"/>
    <property type="molecule type" value="Genomic_DNA"/>
</dbReference>
<evidence type="ECO:0000256" key="2">
    <source>
        <dbReference type="SAM" id="MobiDB-lite"/>
    </source>
</evidence>
<comment type="caution">
    <text evidence="3">The sequence shown here is derived from an EMBL/GenBank/DDBJ whole genome shotgun (WGS) entry which is preliminary data.</text>
</comment>
<organism evidence="3 4">
    <name type="scientific">Polyplax serrata</name>
    <name type="common">Common mouse louse</name>
    <dbReference type="NCBI Taxonomy" id="468196"/>
    <lineage>
        <taxon>Eukaryota</taxon>
        <taxon>Metazoa</taxon>
        <taxon>Ecdysozoa</taxon>
        <taxon>Arthropoda</taxon>
        <taxon>Hexapoda</taxon>
        <taxon>Insecta</taxon>
        <taxon>Pterygota</taxon>
        <taxon>Neoptera</taxon>
        <taxon>Paraneoptera</taxon>
        <taxon>Psocodea</taxon>
        <taxon>Troctomorpha</taxon>
        <taxon>Phthiraptera</taxon>
        <taxon>Anoplura</taxon>
        <taxon>Polyplacidae</taxon>
        <taxon>Polyplax</taxon>
    </lineage>
</organism>
<evidence type="ECO:0000313" key="4">
    <source>
        <dbReference type="Proteomes" id="UP001359485"/>
    </source>
</evidence>
<gene>
    <name evidence="3" type="ORF">RUM44_012987</name>
</gene>
<feature type="compositionally biased region" description="Basic residues" evidence="2">
    <location>
        <begin position="460"/>
        <end position="470"/>
    </location>
</feature>
<name>A0ABR1BCV8_POLSC</name>
<feature type="region of interest" description="Disordered" evidence="2">
    <location>
        <begin position="1"/>
        <end position="22"/>
    </location>
</feature>
<proteinExistence type="inferred from homology"/>